<comment type="caution">
    <text evidence="2">The sequence shown here is derived from an EMBL/GenBank/DDBJ whole genome shotgun (WGS) entry which is preliminary data.</text>
</comment>
<keyword evidence="1" id="KW-0472">Membrane</keyword>
<proteinExistence type="predicted"/>
<feature type="transmembrane region" description="Helical" evidence="1">
    <location>
        <begin position="7"/>
        <end position="25"/>
    </location>
</feature>
<dbReference type="EMBL" id="BIMN01000002">
    <property type="protein sequence ID" value="GCE63487.1"/>
    <property type="molecule type" value="Genomic_DNA"/>
</dbReference>
<keyword evidence="1" id="KW-1133">Transmembrane helix</keyword>
<evidence type="ECO:0000313" key="3">
    <source>
        <dbReference type="Proteomes" id="UP000324831"/>
    </source>
</evidence>
<accession>A0A478FQT7</accession>
<evidence type="ECO:0000313" key="2">
    <source>
        <dbReference type="EMBL" id="GCE63487.1"/>
    </source>
</evidence>
<organism evidence="2 3">
    <name type="scientific">Candidatus Mycoplasma haematohominis</name>
    <dbReference type="NCBI Taxonomy" id="1494318"/>
    <lineage>
        <taxon>Bacteria</taxon>
        <taxon>Bacillati</taxon>
        <taxon>Mycoplasmatota</taxon>
        <taxon>Mollicutes</taxon>
        <taxon>Mycoplasmataceae</taxon>
        <taxon>Mycoplasma</taxon>
    </lineage>
</organism>
<sequence>MSLAAKGGIALVVVASSVTGGYFLFNPGTKETKHVSVLSSLSNLNLAYESGKFGNDYSKYMVDPNNPDNEWWWNKVYANFVEDTTNSEKNSKLSTEFKNVSTIDKAYAKSTDNNSNKALNQVCDAAFKDEESKWTSKNYYVENVWTYCSIFNKKYIFVNSSSYTNKLGGDAQHKNKALSTNNSDNQSLWDLRNKEFIGEGNKTGTGAISSEGSVFSELYAKRSTTLSDDSIKQTCQKAYDILTNAGTTSPKATHEDIKKFCYLMPE</sequence>
<dbReference type="Proteomes" id="UP000324831">
    <property type="component" value="Unassembled WGS sequence"/>
</dbReference>
<protein>
    <submittedName>
        <fullName evidence="2">Uncharacterized protein</fullName>
    </submittedName>
</protein>
<name>A0A478FQT7_9MOLU</name>
<dbReference type="AlphaFoldDB" id="A0A478FQT7"/>
<reference evidence="2 3" key="1">
    <citation type="submission" date="2019-01" db="EMBL/GenBank/DDBJ databases">
        <title>Draft genome sequences of Candidatus Mycoplasma haemohominis SWG34-3 identified from a patient with pyrexia, anemia and liver dysfunction.</title>
        <authorList>
            <person name="Sekizuka T."/>
            <person name="Hattori N."/>
            <person name="Katano H."/>
            <person name="Takuma T."/>
            <person name="Ito T."/>
            <person name="Arai N."/>
            <person name="Yanai R."/>
            <person name="Ishii S."/>
            <person name="Miura Y."/>
            <person name="Tokunaga T."/>
            <person name="Watanabe H."/>
            <person name="Nomura N."/>
            <person name="Eguchi J."/>
            <person name="Arai T."/>
            <person name="Hasegawa H."/>
            <person name="Nakamaki T."/>
            <person name="Wakita T."/>
            <person name="Niki Y."/>
            <person name="Kuroda M."/>
        </authorList>
    </citation>
    <scope>NUCLEOTIDE SEQUENCE [LARGE SCALE GENOMIC DNA]</scope>
    <source>
        <strain evidence="2">SWG34-3</strain>
    </source>
</reference>
<evidence type="ECO:0000256" key="1">
    <source>
        <dbReference type="SAM" id="Phobius"/>
    </source>
</evidence>
<keyword evidence="1" id="KW-0812">Transmembrane</keyword>
<gene>
    <name evidence="2" type="ORF">MHSWG343_04840</name>
</gene>